<accession>A0A5C3LKB0</accession>
<name>A0A5C3LKB0_9AGAR</name>
<dbReference type="OrthoDB" id="3249498at2759"/>
<evidence type="ECO:0000313" key="2">
    <source>
        <dbReference type="Proteomes" id="UP000308652"/>
    </source>
</evidence>
<reference evidence="1 2" key="1">
    <citation type="journal article" date="2019" name="Nat. Ecol. Evol.">
        <title>Megaphylogeny resolves global patterns of mushroom evolution.</title>
        <authorList>
            <person name="Varga T."/>
            <person name="Krizsan K."/>
            <person name="Foldi C."/>
            <person name="Dima B."/>
            <person name="Sanchez-Garcia M."/>
            <person name="Sanchez-Ramirez S."/>
            <person name="Szollosi G.J."/>
            <person name="Szarkandi J.G."/>
            <person name="Papp V."/>
            <person name="Albert L."/>
            <person name="Andreopoulos W."/>
            <person name="Angelini C."/>
            <person name="Antonin V."/>
            <person name="Barry K.W."/>
            <person name="Bougher N.L."/>
            <person name="Buchanan P."/>
            <person name="Buyck B."/>
            <person name="Bense V."/>
            <person name="Catcheside P."/>
            <person name="Chovatia M."/>
            <person name="Cooper J."/>
            <person name="Damon W."/>
            <person name="Desjardin D."/>
            <person name="Finy P."/>
            <person name="Geml J."/>
            <person name="Haridas S."/>
            <person name="Hughes K."/>
            <person name="Justo A."/>
            <person name="Karasinski D."/>
            <person name="Kautmanova I."/>
            <person name="Kiss B."/>
            <person name="Kocsube S."/>
            <person name="Kotiranta H."/>
            <person name="LaButti K.M."/>
            <person name="Lechner B.E."/>
            <person name="Liimatainen K."/>
            <person name="Lipzen A."/>
            <person name="Lukacs Z."/>
            <person name="Mihaltcheva S."/>
            <person name="Morgado L.N."/>
            <person name="Niskanen T."/>
            <person name="Noordeloos M.E."/>
            <person name="Ohm R.A."/>
            <person name="Ortiz-Santana B."/>
            <person name="Ovrebo C."/>
            <person name="Racz N."/>
            <person name="Riley R."/>
            <person name="Savchenko A."/>
            <person name="Shiryaev A."/>
            <person name="Soop K."/>
            <person name="Spirin V."/>
            <person name="Szebenyi C."/>
            <person name="Tomsovsky M."/>
            <person name="Tulloss R.E."/>
            <person name="Uehling J."/>
            <person name="Grigoriev I.V."/>
            <person name="Vagvolgyi C."/>
            <person name="Papp T."/>
            <person name="Martin F.M."/>
            <person name="Miettinen O."/>
            <person name="Hibbett D.S."/>
            <person name="Nagy L.G."/>
        </authorList>
    </citation>
    <scope>NUCLEOTIDE SEQUENCE [LARGE SCALE GENOMIC DNA]</scope>
    <source>
        <strain evidence="1 2">CBS 166.37</strain>
    </source>
</reference>
<dbReference type="Gene3D" id="3.30.420.10">
    <property type="entry name" value="Ribonuclease H-like superfamily/Ribonuclease H"/>
    <property type="match status" value="1"/>
</dbReference>
<evidence type="ECO:0000313" key="1">
    <source>
        <dbReference type="EMBL" id="TFK33544.1"/>
    </source>
</evidence>
<gene>
    <name evidence="1" type="ORF">BDQ12DRAFT_615093</name>
</gene>
<sequence>MGFWIPSLSIGFQCQTDRPSSDIFYLKALALLSALHWIVTNLHPQRSTQIVLYTDNSNTVSMFNTLHAQPSLNPILLTAVDFALNHDIHFRVFHIPGERNTVADALSRFHNQHAIDAAALTSHTPLHISLFQPPHLTLGAELL</sequence>
<dbReference type="Proteomes" id="UP000308652">
    <property type="component" value="Unassembled WGS sequence"/>
</dbReference>
<organism evidence="1 2">
    <name type="scientific">Crucibulum laeve</name>
    <dbReference type="NCBI Taxonomy" id="68775"/>
    <lineage>
        <taxon>Eukaryota</taxon>
        <taxon>Fungi</taxon>
        <taxon>Dikarya</taxon>
        <taxon>Basidiomycota</taxon>
        <taxon>Agaricomycotina</taxon>
        <taxon>Agaricomycetes</taxon>
        <taxon>Agaricomycetidae</taxon>
        <taxon>Agaricales</taxon>
        <taxon>Agaricineae</taxon>
        <taxon>Nidulariaceae</taxon>
        <taxon>Crucibulum</taxon>
    </lineage>
</organism>
<dbReference type="AlphaFoldDB" id="A0A5C3LKB0"/>
<dbReference type="InterPro" id="IPR012337">
    <property type="entry name" value="RNaseH-like_sf"/>
</dbReference>
<keyword evidence="2" id="KW-1185">Reference proteome</keyword>
<dbReference type="EMBL" id="ML213646">
    <property type="protein sequence ID" value="TFK33544.1"/>
    <property type="molecule type" value="Genomic_DNA"/>
</dbReference>
<protein>
    <recommendedName>
        <fullName evidence="3">RNase H type-1 domain-containing protein</fullName>
    </recommendedName>
</protein>
<proteinExistence type="predicted"/>
<evidence type="ECO:0008006" key="3">
    <source>
        <dbReference type="Google" id="ProtNLM"/>
    </source>
</evidence>
<dbReference type="InterPro" id="IPR036397">
    <property type="entry name" value="RNaseH_sf"/>
</dbReference>
<dbReference type="STRING" id="68775.A0A5C3LKB0"/>
<dbReference type="GO" id="GO:0003676">
    <property type="term" value="F:nucleic acid binding"/>
    <property type="evidence" value="ECO:0007669"/>
    <property type="project" value="InterPro"/>
</dbReference>
<dbReference type="SUPFAM" id="SSF53098">
    <property type="entry name" value="Ribonuclease H-like"/>
    <property type="match status" value="1"/>
</dbReference>